<keyword evidence="4" id="KW-0548">Nucleotidyltransferase</keyword>
<keyword evidence="12" id="KW-1185">Reference proteome</keyword>
<keyword evidence="3 10" id="KW-0808">Transferase</keyword>
<dbReference type="Ensembl" id="ENSCABT00000032505.1">
    <property type="protein sequence ID" value="ENSCABP00000029672.1"/>
    <property type="gene ID" value="ENSCABG00000021761.1"/>
</dbReference>
<keyword evidence="8" id="KW-1015">Disulfide bond</keyword>
<evidence type="ECO:0000256" key="4">
    <source>
        <dbReference type="ARBA" id="ARBA00022695"/>
    </source>
</evidence>
<evidence type="ECO:0000256" key="9">
    <source>
        <dbReference type="ARBA" id="ARBA00047597"/>
    </source>
</evidence>
<dbReference type="GO" id="GO:0106274">
    <property type="term" value="F:NAD+-protein-arginine ADP-ribosyltransferase activity"/>
    <property type="evidence" value="ECO:0007669"/>
    <property type="project" value="UniProtKB-EC"/>
</dbReference>
<evidence type="ECO:0000256" key="1">
    <source>
        <dbReference type="ARBA" id="ARBA00009558"/>
    </source>
</evidence>
<dbReference type="PANTHER" id="PTHR10339">
    <property type="entry name" value="ADP-RIBOSYLTRANSFERASE"/>
    <property type="match status" value="1"/>
</dbReference>
<evidence type="ECO:0000256" key="5">
    <source>
        <dbReference type="ARBA" id="ARBA00022729"/>
    </source>
</evidence>
<accession>A0A8C0QRI4</accession>
<evidence type="ECO:0000256" key="2">
    <source>
        <dbReference type="ARBA" id="ARBA00022676"/>
    </source>
</evidence>
<evidence type="ECO:0000256" key="8">
    <source>
        <dbReference type="ARBA" id="ARBA00023157"/>
    </source>
</evidence>
<keyword evidence="5 10" id="KW-0732">Signal</keyword>
<reference evidence="11" key="1">
    <citation type="submission" date="2025-08" db="UniProtKB">
        <authorList>
            <consortium name="Ensembl"/>
        </authorList>
    </citation>
    <scope>IDENTIFICATION</scope>
</reference>
<dbReference type="GO" id="GO:0016779">
    <property type="term" value="F:nucleotidyltransferase activity"/>
    <property type="evidence" value="ECO:0007669"/>
    <property type="project" value="UniProtKB-KW"/>
</dbReference>
<protein>
    <recommendedName>
        <fullName evidence="10">NAD(P)(+)--arginine ADP-ribosyltransferase</fullName>
        <ecNumber evidence="10">2.4.2.31</ecNumber>
    </recommendedName>
    <alternativeName>
        <fullName evidence="10">Mono(ADP-ribosyl)transferase</fullName>
    </alternativeName>
</protein>
<dbReference type="SUPFAM" id="SSF56399">
    <property type="entry name" value="ADP-ribosylation"/>
    <property type="match status" value="1"/>
</dbReference>
<dbReference type="FunFam" id="3.90.176.10:FF:000001">
    <property type="entry name" value="NAD(P)(+)--arginine ADP-ribosyltransferase"/>
    <property type="match status" value="1"/>
</dbReference>
<dbReference type="GeneTree" id="ENSGT01030000234601"/>
<evidence type="ECO:0000256" key="3">
    <source>
        <dbReference type="ARBA" id="ARBA00022679"/>
    </source>
</evidence>
<proteinExistence type="inferred from homology"/>
<dbReference type="GO" id="GO:0044194">
    <property type="term" value="C:cytolytic granule"/>
    <property type="evidence" value="ECO:0007669"/>
    <property type="project" value="UniProtKB-ARBA"/>
</dbReference>
<dbReference type="Pfam" id="PF01129">
    <property type="entry name" value="ART"/>
    <property type="match status" value="1"/>
</dbReference>
<evidence type="ECO:0000256" key="10">
    <source>
        <dbReference type="RuleBase" id="RU361228"/>
    </source>
</evidence>
<dbReference type="InterPro" id="IPR050999">
    <property type="entry name" value="ADP-ribosyltransferase_ARG"/>
</dbReference>
<dbReference type="Gene3D" id="3.90.176.10">
    <property type="entry name" value="Toxin ADP-ribosyltransferase, Chain A, domain 1"/>
    <property type="match status" value="1"/>
</dbReference>
<evidence type="ECO:0000256" key="7">
    <source>
        <dbReference type="ARBA" id="ARBA00023027"/>
    </source>
</evidence>
<dbReference type="PRINTS" id="PR00970">
    <property type="entry name" value="RIBTRNSFRASE"/>
</dbReference>
<evidence type="ECO:0000313" key="12">
    <source>
        <dbReference type="Proteomes" id="UP000694404"/>
    </source>
</evidence>
<dbReference type="AlphaFoldDB" id="A0A8C0QRI4"/>
<evidence type="ECO:0000256" key="6">
    <source>
        <dbReference type="ARBA" id="ARBA00022857"/>
    </source>
</evidence>
<reference evidence="11" key="2">
    <citation type="submission" date="2025-09" db="UniProtKB">
        <authorList>
            <consortium name="Ensembl"/>
        </authorList>
    </citation>
    <scope>IDENTIFICATION</scope>
</reference>
<comment type="similarity">
    <text evidence="1 10">Belongs to the Arg-specific ADP-ribosyltransferase family.</text>
</comment>
<organism evidence="11 12">
    <name type="scientific">Chelonoidis abingdonii</name>
    <name type="common">Abingdon island giant tortoise</name>
    <name type="synonym">Testudo abingdonii</name>
    <dbReference type="NCBI Taxonomy" id="106734"/>
    <lineage>
        <taxon>Eukaryota</taxon>
        <taxon>Metazoa</taxon>
        <taxon>Chordata</taxon>
        <taxon>Craniata</taxon>
        <taxon>Vertebrata</taxon>
        <taxon>Euteleostomi</taxon>
        <taxon>Archelosauria</taxon>
        <taxon>Testudinata</taxon>
        <taxon>Testudines</taxon>
        <taxon>Cryptodira</taxon>
        <taxon>Durocryptodira</taxon>
        <taxon>Testudinoidea</taxon>
        <taxon>Testudinidae</taxon>
        <taxon>Chelonoidis</taxon>
    </lineage>
</organism>
<dbReference type="Proteomes" id="UP000694404">
    <property type="component" value="Unplaced"/>
</dbReference>
<dbReference type="EC" id="2.4.2.31" evidence="10"/>
<evidence type="ECO:0000313" key="11">
    <source>
        <dbReference type="Ensembl" id="ENSCABP00000029672.1"/>
    </source>
</evidence>
<name>A0A8C0QRI4_CHEAB</name>
<feature type="chain" id="PRO_5034514407" description="NAD(P)(+)--arginine ADP-ribosyltransferase" evidence="10">
    <location>
        <begin position="24"/>
        <end position="287"/>
    </location>
</feature>
<sequence>MSPEKVALMLFTAAWALPAGTSGASPPGICVGAGNPRLNLAPSSVDDLYKGCKYAMRQHLPSLIKAELTKNRNFYLAWNKAKKEWTRKTNTYIFPNTMKAFCSVAVIAYTLNNPPLYKDFNTATRTGWTGPNAYASYPFKALHFLLTQAPKEIWGIKPSCATVYRGTNVNFSISHLFRFGQFTSTSKSSKKATNFGQKTFFILVSCTGYRLRDLSHFPDEQEVLVPPSEMFQVTSIQGLGSGFLGPGGTSRGPFQPGTSMILNPLDQRQIRIDWGLGHKEHCPPPVP</sequence>
<dbReference type="OMA" id="VAIWAYT"/>
<dbReference type="PROSITE" id="PS01291">
    <property type="entry name" value="ART"/>
    <property type="match status" value="1"/>
</dbReference>
<keyword evidence="6 10" id="KW-0521">NADP</keyword>
<comment type="catalytic activity">
    <reaction evidence="9 10">
        <text>L-arginyl-[protein] + NAD(+) = N(omega)-(ADP-D-ribosyl)-L-arginyl-[protein] + nicotinamide + H(+)</text>
        <dbReference type="Rhea" id="RHEA:19149"/>
        <dbReference type="Rhea" id="RHEA-COMP:10532"/>
        <dbReference type="Rhea" id="RHEA-COMP:15087"/>
        <dbReference type="ChEBI" id="CHEBI:15378"/>
        <dbReference type="ChEBI" id="CHEBI:17154"/>
        <dbReference type="ChEBI" id="CHEBI:29965"/>
        <dbReference type="ChEBI" id="CHEBI:57540"/>
        <dbReference type="ChEBI" id="CHEBI:142554"/>
        <dbReference type="EC" id="2.4.2.31"/>
    </reaction>
</comment>
<keyword evidence="7 10" id="KW-0520">NAD</keyword>
<dbReference type="InterPro" id="IPR000768">
    <property type="entry name" value="ART"/>
</dbReference>
<dbReference type="PANTHER" id="PTHR10339:SF19">
    <property type="entry name" value="GPI-LINKED NAD(P)(+)--ARGININE ADP-RIBOSYLTRANSFERASE 1"/>
    <property type="match status" value="1"/>
</dbReference>
<keyword evidence="2 10" id="KW-0328">Glycosyltransferase</keyword>
<dbReference type="PROSITE" id="PS51996">
    <property type="entry name" value="TR_MART"/>
    <property type="match status" value="1"/>
</dbReference>
<feature type="signal peptide" evidence="10">
    <location>
        <begin position="1"/>
        <end position="23"/>
    </location>
</feature>
<dbReference type="GO" id="GO:0003950">
    <property type="term" value="F:NAD+ poly-ADP-ribosyltransferase activity"/>
    <property type="evidence" value="ECO:0007669"/>
    <property type="project" value="TreeGrafter"/>
</dbReference>